<dbReference type="PANTHER" id="PTHR11183">
    <property type="entry name" value="GLYCOGENIN SUBFAMILY MEMBER"/>
    <property type="match status" value="1"/>
</dbReference>
<proteinExistence type="inferred from homology"/>
<sequence>MFTARYYYAWPGTHVAHDMRANSLQLLMSDSYLPGAAVLAHSLRDAGTTKKLAVLATLDTLSADTVSQLKKLYDYVIPVDRIRSPNTANLYLMGRPDLAFAFTKIALWRQVQFRKIVYLDADVVTLRALDELFDLPVPFAAAPDIGWPDAFNSGVMVISPNMGEYWALQTLAAAGDSFDGADQGLLNQYYEHKDWHRLSFIYNCTPNAQYQWEPAYRYYKRDISVVHFIGKDKPWSTGRAGPSNFGVYNELLARWWAVYDRHLKVTSGGTGIQQHVRGERTSSDFGLSSIQHLTVNPDVALDPPASTEPPLSEPGEVAENIDQGVVEPTPTVEQRQFSAPEMAWDATKFEPPAESRPEAANFPTHQYGFSQSSELFQAPPSYPEPPKDMWYQVPDTKPSQAQMPNPIFPWERQLDRPKATRVFAEDLPPAPTSITAPIPTHPFSTTHFEQGAEPSTEELEAVGLTSPPRISSPKSADDQWQSFQQSSVNAWDGVPGIDTYVRAIFEAQNRRGSQQLPQQSKPEEVLSPPISRKPRRESLIITDFPSALERPSLPVTPAPIKRPTFWGEDRDVEGDLPVAEGVPQNVAEWVCPKCHFSSFNASDFHRPRREASITSATTAIATPSPSIVHAAALQPPSATEVSPKSSPRLSPSKTVTTPTLVFRPGVSLRGAPLASLTDPSILDPQPRTHFPGLSVPSSSASDLEPVLAS</sequence>
<dbReference type="FunFam" id="3.90.550.10:FF:000092">
    <property type="entry name" value="Glycogenin 2"/>
    <property type="match status" value="1"/>
</dbReference>
<reference evidence="15" key="1">
    <citation type="journal article" date="2020" name="Stud. Mycol.">
        <title>101 Dothideomycetes genomes: a test case for predicting lifestyles and emergence of pathogens.</title>
        <authorList>
            <person name="Haridas S."/>
            <person name="Albert R."/>
            <person name="Binder M."/>
            <person name="Bloem J."/>
            <person name="Labutti K."/>
            <person name="Salamov A."/>
            <person name="Andreopoulos B."/>
            <person name="Baker S."/>
            <person name="Barry K."/>
            <person name="Bills G."/>
            <person name="Bluhm B."/>
            <person name="Cannon C."/>
            <person name="Castanera R."/>
            <person name="Culley D."/>
            <person name="Daum C."/>
            <person name="Ezra D."/>
            <person name="Gonzalez J."/>
            <person name="Henrissat B."/>
            <person name="Kuo A."/>
            <person name="Liang C."/>
            <person name="Lipzen A."/>
            <person name="Lutzoni F."/>
            <person name="Magnuson J."/>
            <person name="Mondo S."/>
            <person name="Nolan M."/>
            <person name="Ohm R."/>
            <person name="Pangilinan J."/>
            <person name="Park H.-J."/>
            <person name="Ramirez L."/>
            <person name="Alfaro M."/>
            <person name="Sun H."/>
            <person name="Tritt A."/>
            <person name="Yoshinaga Y."/>
            <person name="Zwiers L.-H."/>
            <person name="Turgeon B."/>
            <person name="Goodwin S."/>
            <person name="Spatafora J."/>
            <person name="Crous P."/>
            <person name="Grigoriev I."/>
        </authorList>
    </citation>
    <scope>NUCLEOTIDE SEQUENCE</scope>
    <source>
        <strain evidence="15">CBS 279.74</strain>
    </source>
</reference>
<accession>A0A6G1KJF5</accession>
<comment type="catalytic activity">
    <reaction evidence="11">
        <text>[1,4-alpha-D-glucosyl](n)-L-tyrosyl-[glycogenin] + UDP-alpha-D-glucose = [1,4-alpha-D-glucosyl](n+1)-L-tyrosyl-[glycogenin] + UDP + H(+)</text>
        <dbReference type="Rhea" id="RHEA:56560"/>
        <dbReference type="Rhea" id="RHEA-COMP:14606"/>
        <dbReference type="Rhea" id="RHEA-COMP:14607"/>
        <dbReference type="ChEBI" id="CHEBI:15378"/>
        <dbReference type="ChEBI" id="CHEBI:58223"/>
        <dbReference type="ChEBI" id="CHEBI:58885"/>
        <dbReference type="ChEBI" id="CHEBI:140574"/>
        <dbReference type="EC" id="2.4.1.186"/>
    </reaction>
</comment>
<protein>
    <recommendedName>
        <fullName evidence="10">glycogenin glucosyltransferase</fullName>
        <ecNumber evidence="10">2.4.1.186</ecNumber>
    </recommendedName>
</protein>
<evidence type="ECO:0000256" key="9">
    <source>
        <dbReference type="ARBA" id="ARBA00038162"/>
    </source>
</evidence>
<organism evidence="15 16">
    <name type="scientific">Pleomassaria siparia CBS 279.74</name>
    <dbReference type="NCBI Taxonomy" id="1314801"/>
    <lineage>
        <taxon>Eukaryota</taxon>
        <taxon>Fungi</taxon>
        <taxon>Dikarya</taxon>
        <taxon>Ascomycota</taxon>
        <taxon>Pezizomycotina</taxon>
        <taxon>Dothideomycetes</taxon>
        <taxon>Pleosporomycetidae</taxon>
        <taxon>Pleosporales</taxon>
        <taxon>Pleomassariaceae</taxon>
        <taxon>Pleomassaria</taxon>
    </lineage>
</organism>
<keyword evidence="4 15" id="KW-0808">Transferase</keyword>
<dbReference type="OrthoDB" id="2014201at2759"/>
<evidence type="ECO:0000256" key="5">
    <source>
        <dbReference type="ARBA" id="ARBA00022723"/>
    </source>
</evidence>
<dbReference type="AlphaFoldDB" id="A0A6G1KJF5"/>
<keyword evidence="3" id="KW-0963">Cytoplasm</keyword>
<gene>
    <name evidence="15" type="ORF">K504DRAFT_128446</name>
</gene>
<evidence type="ECO:0000313" key="16">
    <source>
        <dbReference type="Proteomes" id="UP000799428"/>
    </source>
</evidence>
<feature type="region of interest" description="Disordered" evidence="14">
    <location>
        <begin position="632"/>
        <end position="709"/>
    </location>
</feature>
<dbReference type="InterPro" id="IPR002495">
    <property type="entry name" value="Glyco_trans_8"/>
</dbReference>
<evidence type="ECO:0000313" key="15">
    <source>
        <dbReference type="EMBL" id="KAF2713036.1"/>
    </source>
</evidence>
<dbReference type="Gene3D" id="3.90.550.10">
    <property type="entry name" value="Spore Coat Polysaccharide Biosynthesis Protein SpsA, Chain A"/>
    <property type="match status" value="1"/>
</dbReference>
<evidence type="ECO:0000256" key="4">
    <source>
        <dbReference type="ARBA" id="ARBA00022679"/>
    </source>
</evidence>
<dbReference type="Pfam" id="PF01501">
    <property type="entry name" value="Glyco_transf_8"/>
    <property type="match status" value="1"/>
</dbReference>
<evidence type="ECO:0000256" key="14">
    <source>
        <dbReference type="SAM" id="MobiDB-lite"/>
    </source>
</evidence>
<evidence type="ECO:0000256" key="1">
    <source>
        <dbReference type="ARBA" id="ARBA00001936"/>
    </source>
</evidence>
<keyword evidence="7" id="KW-0325">Glycoprotein</keyword>
<comment type="catalytic activity">
    <reaction evidence="12">
        <text>L-tyrosyl-[glycogenin] + UDP-alpha-D-glucose = alpha-D-glucosyl-L-tyrosyl-[glycogenin] + UDP + H(+)</text>
        <dbReference type="Rhea" id="RHEA:23360"/>
        <dbReference type="Rhea" id="RHEA-COMP:14604"/>
        <dbReference type="Rhea" id="RHEA-COMP:14605"/>
        <dbReference type="ChEBI" id="CHEBI:15378"/>
        <dbReference type="ChEBI" id="CHEBI:46858"/>
        <dbReference type="ChEBI" id="CHEBI:58223"/>
        <dbReference type="ChEBI" id="CHEBI:58885"/>
        <dbReference type="ChEBI" id="CHEBI:140573"/>
        <dbReference type="EC" id="2.4.1.186"/>
    </reaction>
</comment>
<dbReference type="GO" id="GO:0008466">
    <property type="term" value="F:glycogenin glucosyltransferase activity"/>
    <property type="evidence" value="ECO:0007669"/>
    <property type="project" value="UniProtKB-EC"/>
</dbReference>
<evidence type="ECO:0000256" key="2">
    <source>
        <dbReference type="ARBA" id="ARBA00004496"/>
    </source>
</evidence>
<comment type="cofactor">
    <cofactor evidence="1">
        <name>Mn(2+)</name>
        <dbReference type="ChEBI" id="CHEBI:29035"/>
    </cofactor>
</comment>
<keyword evidence="5" id="KW-0479">Metal-binding</keyword>
<evidence type="ECO:0000256" key="12">
    <source>
        <dbReference type="ARBA" id="ARBA00052293"/>
    </source>
</evidence>
<dbReference type="GO" id="GO:0046872">
    <property type="term" value="F:metal ion binding"/>
    <property type="evidence" value="ECO:0007669"/>
    <property type="project" value="UniProtKB-KW"/>
</dbReference>
<evidence type="ECO:0000256" key="10">
    <source>
        <dbReference type="ARBA" id="ARBA00038934"/>
    </source>
</evidence>
<evidence type="ECO:0000256" key="7">
    <source>
        <dbReference type="ARBA" id="ARBA00023180"/>
    </source>
</evidence>
<dbReference type="GO" id="GO:0005737">
    <property type="term" value="C:cytoplasm"/>
    <property type="evidence" value="ECO:0007669"/>
    <property type="project" value="UniProtKB-SubCell"/>
</dbReference>
<evidence type="ECO:0000256" key="11">
    <source>
        <dbReference type="ARBA" id="ARBA00050886"/>
    </source>
</evidence>
<keyword evidence="6" id="KW-0320">Glycogen biosynthesis</keyword>
<comment type="subcellular location">
    <subcellularLocation>
        <location evidence="2">Cytoplasm</location>
    </subcellularLocation>
</comment>
<comment type="similarity">
    <text evidence="9">Belongs to the glycosyltransferase 8 family. Glycogenin subfamily.</text>
</comment>
<dbReference type="CDD" id="cd02537">
    <property type="entry name" value="GT8_Glycogenin"/>
    <property type="match status" value="1"/>
</dbReference>
<dbReference type="EMBL" id="MU005765">
    <property type="protein sequence ID" value="KAF2713036.1"/>
    <property type="molecule type" value="Genomic_DNA"/>
</dbReference>
<feature type="compositionally biased region" description="Polar residues" evidence="14">
    <location>
        <begin position="510"/>
        <end position="520"/>
    </location>
</feature>
<feature type="region of interest" description="Disordered" evidence="14">
    <location>
        <begin position="510"/>
        <end position="537"/>
    </location>
</feature>
<dbReference type="Proteomes" id="UP000799428">
    <property type="component" value="Unassembled WGS sequence"/>
</dbReference>
<evidence type="ECO:0000256" key="3">
    <source>
        <dbReference type="ARBA" id="ARBA00022490"/>
    </source>
</evidence>
<keyword evidence="16" id="KW-1185">Reference proteome</keyword>
<comment type="function">
    <text evidence="13">Self-glucosylating initiator of glycogen synthesis. It catalyzes the formation of a short alpha (1,4)-glucosyl chain covalently attached via a glucose 1-O-tyrosyl linkage to internal tyrosine residues and these chains act as primers for the elongation reaction catalyzed by glycogen synthase.</text>
</comment>
<dbReference type="GO" id="GO:0005978">
    <property type="term" value="P:glycogen biosynthetic process"/>
    <property type="evidence" value="ECO:0007669"/>
    <property type="project" value="UniProtKB-KW"/>
</dbReference>
<dbReference type="EC" id="2.4.1.186" evidence="10"/>
<dbReference type="InterPro" id="IPR050587">
    <property type="entry name" value="GNT1/Glycosyltrans_8"/>
</dbReference>
<keyword evidence="8" id="KW-0464">Manganese</keyword>
<evidence type="ECO:0000256" key="8">
    <source>
        <dbReference type="ARBA" id="ARBA00023211"/>
    </source>
</evidence>
<feature type="compositionally biased region" description="Low complexity" evidence="14">
    <location>
        <begin position="642"/>
        <end position="653"/>
    </location>
</feature>
<evidence type="ECO:0000256" key="6">
    <source>
        <dbReference type="ARBA" id="ARBA00023056"/>
    </source>
</evidence>
<name>A0A6G1KJF5_9PLEO</name>
<dbReference type="SUPFAM" id="SSF53448">
    <property type="entry name" value="Nucleotide-diphospho-sugar transferases"/>
    <property type="match status" value="1"/>
</dbReference>
<dbReference type="InterPro" id="IPR029044">
    <property type="entry name" value="Nucleotide-diphossugar_trans"/>
</dbReference>
<evidence type="ECO:0000256" key="13">
    <source>
        <dbReference type="ARBA" id="ARBA00057883"/>
    </source>
</evidence>